<comment type="caution">
    <text evidence="2">The sequence shown here is derived from an EMBL/GenBank/DDBJ whole genome shotgun (WGS) entry which is preliminary data.</text>
</comment>
<evidence type="ECO:0000313" key="2">
    <source>
        <dbReference type="EMBL" id="GJT35290.1"/>
    </source>
</evidence>
<proteinExistence type="predicted"/>
<reference evidence="2" key="1">
    <citation type="journal article" date="2022" name="Int. J. Mol. Sci.">
        <title>Draft Genome of Tanacetum Coccineum: Genomic Comparison of Closely Related Tanacetum-Family Plants.</title>
        <authorList>
            <person name="Yamashiro T."/>
            <person name="Shiraishi A."/>
            <person name="Nakayama K."/>
            <person name="Satake H."/>
        </authorList>
    </citation>
    <scope>NUCLEOTIDE SEQUENCE</scope>
</reference>
<gene>
    <name evidence="2" type="ORF">Tco_0925709</name>
</gene>
<dbReference type="Proteomes" id="UP001151760">
    <property type="component" value="Unassembled WGS sequence"/>
</dbReference>
<organism evidence="2 3">
    <name type="scientific">Tanacetum coccineum</name>
    <dbReference type="NCBI Taxonomy" id="301880"/>
    <lineage>
        <taxon>Eukaryota</taxon>
        <taxon>Viridiplantae</taxon>
        <taxon>Streptophyta</taxon>
        <taxon>Embryophyta</taxon>
        <taxon>Tracheophyta</taxon>
        <taxon>Spermatophyta</taxon>
        <taxon>Magnoliopsida</taxon>
        <taxon>eudicotyledons</taxon>
        <taxon>Gunneridae</taxon>
        <taxon>Pentapetalae</taxon>
        <taxon>asterids</taxon>
        <taxon>campanulids</taxon>
        <taxon>Asterales</taxon>
        <taxon>Asteraceae</taxon>
        <taxon>Asteroideae</taxon>
        <taxon>Anthemideae</taxon>
        <taxon>Anthemidinae</taxon>
        <taxon>Tanacetum</taxon>
    </lineage>
</organism>
<dbReference type="PANTHER" id="PTHR11439">
    <property type="entry name" value="GAG-POL-RELATED RETROTRANSPOSON"/>
    <property type="match status" value="1"/>
</dbReference>
<evidence type="ECO:0000313" key="3">
    <source>
        <dbReference type="Proteomes" id="UP001151760"/>
    </source>
</evidence>
<evidence type="ECO:0000256" key="1">
    <source>
        <dbReference type="SAM" id="MobiDB-lite"/>
    </source>
</evidence>
<protein>
    <submittedName>
        <fullName evidence="2">Uncharacterized protein</fullName>
    </submittedName>
</protein>
<name>A0ABQ5D8V3_9ASTR</name>
<dbReference type="PANTHER" id="PTHR11439:SF470">
    <property type="entry name" value="CYSTEINE-RICH RLK (RECEPTOR-LIKE PROTEIN KINASE) 8"/>
    <property type="match status" value="1"/>
</dbReference>
<feature type="compositionally biased region" description="Basic and acidic residues" evidence="1">
    <location>
        <begin position="106"/>
        <end position="126"/>
    </location>
</feature>
<sequence length="339" mass="38289">MPIWQDLKKGRVLWTSSEMVGLYLFDKEYNKSASVNQRPDKFSSRDVKFYETYFPYKMNQSNKSDVESETEVSNLNFFDFIESETISKTPNLSPNDDEEGTSGSKDGSKHQPDLGGDLDHSGHGEKIYQPNLDSVTHQPGYIELHSPTPAGEKNQSEGNFGTNIEVPVFQNVFENQTEEASQRRPVVTPLSENIVLAHEESDDDKFLMNITNYQNHTFKYLKLAPSNGIEFSESKTGFKVITFSDSDWAKYPMTRRATTSAKCESAIQIAAKPVMHEKAKHFDIDVHLVREKVASGLIKTEKVDLKSQVADILTKALGSTQHTLLTTKLRMINMFVSEV</sequence>
<dbReference type="CDD" id="cd09272">
    <property type="entry name" value="RNase_HI_RT_Ty1"/>
    <property type="match status" value="1"/>
</dbReference>
<keyword evidence="3" id="KW-1185">Reference proteome</keyword>
<accession>A0ABQ5D8V3</accession>
<dbReference type="EMBL" id="BQNB010015038">
    <property type="protein sequence ID" value="GJT35290.1"/>
    <property type="molecule type" value="Genomic_DNA"/>
</dbReference>
<reference evidence="2" key="2">
    <citation type="submission" date="2022-01" db="EMBL/GenBank/DDBJ databases">
        <authorList>
            <person name="Yamashiro T."/>
            <person name="Shiraishi A."/>
            <person name="Satake H."/>
            <person name="Nakayama K."/>
        </authorList>
    </citation>
    <scope>NUCLEOTIDE SEQUENCE</scope>
</reference>
<feature type="region of interest" description="Disordered" evidence="1">
    <location>
        <begin position="86"/>
        <end position="160"/>
    </location>
</feature>